<keyword evidence="2" id="KW-1185">Reference proteome</keyword>
<gene>
    <name evidence="1" type="ORF">Mucpa_2915</name>
</gene>
<dbReference type="EMBL" id="CM001403">
    <property type="protein sequence ID" value="EHQ27023.1"/>
    <property type="molecule type" value="Genomic_DNA"/>
</dbReference>
<dbReference type="eggNOG" id="ENOG503338T">
    <property type="taxonomic scope" value="Bacteria"/>
</dbReference>
<accession>H1YBU5</accession>
<dbReference type="AlphaFoldDB" id="H1YBU5"/>
<dbReference type="Proteomes" id="UP000002774">
    <property type="component" value="Chromosome"/>
</dbReference>
<evidence type="ECO:0000313" key="2">
    <source>
        <dbReference type="Proteomes" id="UP000002774"/>
    </source>
</evidence>
<dbReference type="OrthoDB" id="636834at2"/>
<dbReference type="RefSeq" id="WP_008507296.1">
    <property type="nucleotide sequence ID" value="NZ_CM001403.1"/>
</dbReference>
<reference evidence="1" key="1">
    <citation type="submission" date="2011-09" db="EMBL/GenBank/DDBJ databases">
        <title>The permanent draft genome of Mucilaginibacter paludis DSM 18603.</title>
        <authorList>
            <consortium name="US DOE Joint Genome Institute (JGI-PGF)"/>
            <person name="Lucas S."/>
            <person name="Han J."/>
            <person name="Lapidus A."/>
            <person name="Bruce D."/>
            <person name="Goodwin L."/>
            <person name="Pitluck S."/>
            <person name="Peters L."/>
            <person name="Kyrpides N."/>
            <person name="Mavromatis K."/>
            <person name="Ivanova N."/>
            <person name="Mikhailova N."/>
            <person name="Held B."/>
            <person name="Detter J.C."/>
            <person name="Tapia R."/>
            <person name="Han C."/>
            <person name="Land M."/>
            <person name="Hauser L."/>
            <person name="Markowitz V."/>
            <person name="Cheng J.-F."/>
            <person name="Hugenholtz P."/>
            <person name="Woyke T."/>
            <person name="Wu D."/>
            <person name="Tindall B."/>
            <person name="Brambilla E."/>
            <person name="Klenk H.-P."/>
            <person name="Eisen J.A."/>
        </authorList>
    </citation>
    <scope>NUCLEOTIDE SEQUENCE [LARGE SCALE GENOMIC DNA]</scope>
    <source>
        <strain evidence="1">DSM 18603</strain>
    </source>
</reference>
<proteinExistence type="predicted"/>
<organism evidence="1 2">
    <name type="scientific">Mucilaginibacter paludis DSM 18603</name>
    <dbReference type="NCBI Taxonomy" id="714943"/>
    <lineage>
        <taxon>Bacteria</taxon>
        <taxon>Pseudomonadati</taxon>
        <taxon>Bacteroidota</taxon>
        <taxon>Sphingobacteriia</taxon>
        <taxon>Sphingobacteriales</taxon>
        <taxon>Sphingobacteriaceae</taxon>
        <taxon>Mucilaginibacter</taxon>
    </lineage>
</organism>
<dbReference type="HOGENOM" id="CLU_693987_0_0_10"/>
<protein>
    <submittedName>
        <fullName evidence="1">Uncharacterized protein</fullName>
    </submittedName>
</protein>
<name>H1YBU5_9SPHI</name>
<sequence length="395" mass="46302">MHNEYYMEWLDHLINVTLHPDIPELSQMSAEQADAIIVQLGTERRQIEYKLWNLVFILIKDKYIQAQSSHYHTSVILLIDQAFVNRMKIPPSSELERVYDEVQTVLDQLLSYLELRFASYLSLDKEVSVRYLLATRHELKVQLDKFQAPIVERIADPKLTDIVFDVINEFIKADGKSYPITFKEVSYFKSLVKDLEVLDQPEKEFCIYTALNETLVGIDFNHNRYINHFTKRIIERVDGSSEIDTERLELLMHLAKDFREMHVKPNTSLYPRHPSLKTTISNWFEHEITFLKNKIQAQYEQQEAATNVRKKPRKVLLSLTGDQISLLLKAAKGVKVLLATTLTTIYREIIPFISTQERDDLSWKAARSKSYVGEDHDKNVLIYVLEQMIEFIRGY</sequence>
<evidence type="ECO:0000313" key="1">
    <source>
        <dbReference type="EMBL" id="EHQ27023.1"/>
    </source>
</evidence>